<dbReference type="GO" id="GO:0009636">
    <property type="term" value="P:response to toxic substance"/>
    <property type="evidence" value="ECO:0007669"/>
    <property type="project" value="UniProtKB-KW"/>
</dbReference>
<dbReference type="GO" id="GO:0019825">
    <property type="term" value="F:oxygen binding"/>
    <property type="evidence" value="ECO:0007669"/>
    <property type="project" value="InterPro"/>
</dbReference>
<evidence type="ECO:0000256" key="14">
    <source>
        <dbReference type="ARBA" id="ARBA00048649"/>
    </source>
</evidence>
<evidence type="ECO:0000256" key="1">
    <source>
        <dbReference type="ARBA" id="ARBA00001970"/>
    </source>
</evidence>
<feature type="domain" description="FAD-binding FR-type" evidence="18">
    <location>
        <begin position="187"/>
        <end position="296"/>
    </location>
</feature>
<evidence type="ECO:0000256" key="10">
    <source>
        <dbReference type="ARBA" id="ARBA00022857"/>
    </source>
</evidence>
<dbReference type="Pfam" id="PF00042">
    <property type="entry name" value="Globin"/>
    <property type="match status" value="1"/>
</dbReference>
<keyword evidence="6" id="KW-0349">Heme</keyword>
<dbReference type="GO" id="GO:0008941">
    <property type="term" value="F:nitric oxide dioxygenase NAD(P)H activity"/>
    <property type="evidence" value="ECO:0007669"/>
    <property type="project" value="UniProtKB-EC"/>
</dbReference>
<comment type="catalytic activity">
    <reaction evidence="15">
        <text>2 nitric oxide + NADPH + 2 O2 = 2 nitrate + NADP(+) + H(+)</text>
        <dbReference type="Rhea" id="RHEA:19465"/>
        <dbReference type="ChEBI" id="CHEBI:15378"/>
        <dbReference type="ChEBI" id="CHEBI:15379"/>
        <dbReference type="ChEBI" id="CHEBI:16480"/>
        <dbReference type="ChEBI" id="CHEBI:17632"/>
        <dbReference type="ChEBI" id="CHEBI:57783"/>
        <dbReference type="ChEBI" id="CHEBI:58349"/>
        <dbReference type="EC" id="1.14.12.17"/>
    </reaction>
</comment>
<keyword evidence="20" id="KW-1185">Reference proteome</keyword>
<dbReference type="InterPro" id="IPR009050">
    <property type="entry name" value="Globin-like_sf"/>
</dbReference>
<evidence type="ECO:0000313" key="20">
    <source>
        <dbReference type="Proteomes" id="UP001182556"/>
    </source>
</evidence>
<comment type="catalytic activity">
    <reaction evidence="14">
        <text>2 nitric oxide + NADH + 2 O2 = 2 nitrate + NAD(+) + H(+)</text>
        <dbReference type="Rhea" id="RHEA:19469"/>
        <dbReference type="ChEBI" id="CHEBI:15378"/>
        <dbReference type="ChEBI" id="CHEBI:15379"/>
        <dbReference type="ChEBI" id="CHEBI:16480"/>
        <dbReference type="ChEBI" id="CHEBI:17632"/>
        <dbReference type="ChEBI" id="CHEBI:57540"/>
        <dbReference type="ChEBI" id="CHEBI:57945"/>
        <dbReference type="EC" id="1.14.12.17"/>
    </reaction>
</comment>
<dbReference type="Gene3D" id="2.40.30.10">
    <property type="entry name" value="Translation factors"/>
    <property type="match status" value="1"/>
</dbReference>
<evidence type="ECO:0000256" key="11">
    <source>
        <dbReference type="ARBA" id="ARBA00023002"/>
    </source>
</evidence>
<comment type="cofactor">
    <cofactor evidence="2">
        <name>FAD</name>
        <dbReference type="ChEBI" id="CHEBI:57692"/>
    </cofactor>
</comment>
<dbReference type="InterPro" id="IPR017927">
    <property type="entry name" value="FAD-bd_FR_type"/>
</dbReference>
<evidence type="ECO:0000256" key="16">
    <source>
        <dbReference type="SAM" id="MobiDB-lite"/>
    </source>
</evidence>
<name>A0AAD9CVQ6_PAPLA</name>
<dbReference type="GO" id="GO:0071500">
    <property type="term" value="P:cellular response to nitrosative stress"/>
    <property type="evidence" value="ECO:0007669"/>
    <property type="project" value="TreeGrafter"/>
</dbReference>
<dbReference type="AlphaFoldDB" id="A0AAD9CVQ6"/>
<dbReference type="Proteomes" id="UP001182556">
    <property type="component" value="Unassembled WGS sequence"/>
</dbReference>
<evidence type="ECO:0000259" key="18">
    <source>
        <dbReference type="PROSITE" id="PS51384"/>
    </source>
</evidence>
<evidence type="ECO:0000256" key="3">
    <source>
        <dbReference type="ARBA" id="ARBA00006401"/>
    </source>
</evidence>
<keyword evidence="11" id="KW-0560">Oxidoreductase</keyword>
<keyword evidence="13" id="KW-0520">NAD</keyword>
<keyword evidence="10" id="KW-0521">NADP</keyword>
<keyword evidence="9" id="KW-0274">FAD</keyword>
<evidence type="ECO:0000256" key="5">
    <source>
        <dbReference type="ARBA" id="ARBA00022575"/>
    </source>
</evidence>
<dbReference type="EMBL" id="JAODAN010000007">
    <property type="protein sequence ID" value="KAK1922967.1"/>
    <property type="molecule type" value="Genomic_DNA"/>
</dbReference>
<keyword evidence="5" id="KW-0216">Detoxification</keyword>
<keyword evidence="7" id="KW-0285">Flavoprotein</keyword>
<evidence type="ECO:0000256" key="12">
    <source>
        <dbReference type="ARBA" id="ARBA00023004"/>
    </source>
</evidence>
<dbReference type="GO" id="GO:0071949">
    <property type="term" value="F:FAD binding"/>
    <property type="evidence" value="ECO:0007669"/>
    <property type="project" value="TreeGrafter"/>
</dbReference>
<dbReference type="InterPro" id="IPR008333">
    <property type="entry name" value="Cbr1-like_FAD-bd_dom"/>
</dbReference>
<accession>A0AAD9CVQ6</accession>
<keyword evidence="8" id="KW-0479">Metal-binding</keyword>
<comment type="cofactor">
    <cofactor evidence="1">
        <name>heme b</name>
        <dbReference type="ChEBI" id="CHEBI:60344"/>
    </cofactor>
</comment>
<dbReference type="Gene3D" id="1.10.490.10">
    <property type="entry name" value="Globins"/>
    <property type="match status" value="1"/>
</dbReference>
<dbReference type="InterPro" id="IPR012292">
    <property type="entry name" value="Globin/Proto"/>
</dbReference>
<dbReference type="Gene3D" id="3.40.50.80">
    <property type="entry name" value="Nucleotide-binding domain of ferredoxin-NADP reductase (FNR) module"/>
    <property type="match status" value="1"/>
</dbReference>
<dbReference type="CDD" id="cd06184">
    <property type="entry name" value="flavohem_like_fad_nad_binding"/>
    <property type="match status" value="1"/>
</dbReference>
<evidence type="ECO:0000256" key="15">
    <source>
        <dbReference type="ARBA" id="ARBA00049433"/>
    </source>
</evidence>
<evidence type="ECO:0000256" key="13">
    <source>
        <dbReference type="ARBA" id="ARBA00023027"/>
    </source>
</evidence>
<comment type="similarity">
    <text evidence="3">In the C-terminal section; belongs to the flavoprotein pyridine nucleotide cytochrome reductase family.</text>
</comment>
<dbReference type="InterPro" id="IPR017938">
    <property type="entry name" value="Riboflavin_synthase-like_b-brl"/>
</dbReference>
<dbReference type="FunFam" id="2.40.30.10:FF:000034">
    <property type="entry name" value="Flavohemoprotein"/>
    <property type="match status" value="1"/>
</dbReference>
<keyword evidence="12" id="KW-0408">Iron</keyword>
<sequence length="442" mass="48936">MTLTLDPPAPAAPQPDKGHRCGVDMPMEDGVPNDIVPLTDAQKAVIKATAPVLAEHGETITRHFYKNMLLAHPELREVFSHSAQKTGHQAQVLAQAVHAYAVHIHDLTPLLPTVLRIAHKHASLHITPDQYAVVARHLIQAIVDVLGEAVTPEIGDAWTSGYWNLAKIFIDTERGIYNDGVAHGGWEGFRPFKIAKKDDATEEISHFYLEPINPADRVPEFTPGQYISVMTDIPSLGYKQARQYSLSDVPRRGQLRISVRRDVNNTHPGLVSNALHKLHEGSIVEVASPHGEFHLAPQDNPNSPLVLLAAGIGQTPLYPMLRASLDRNPNRRITYATVIKNNKTHAFKQEIRKIIGEDHPGFSYHVFHTRPLDSELRGIDYHHPTRLSTSKIGGSLYLADPTTQYFLCGPPNFVVDVVAQLKAHGVPEDRIHYELFTAGSPA</sequence>
<dbReference type="Pfam" id="PF00970">
    <property type="entry name" value="FAD_binding_6"/>
    <property type="match status" value="1"/>
</dbReference>
<proteinExistence type="inferred from homology"/>
<evidence type="ECO:0000313" key="19">
    <source>
        <dbReference type="EMBL" id="KAK1922967.1"/>
    </source>
</evidence>
<dbReference type="Pfam" id="PF00175">
    <property type="entry name" value="NAD_binding_1"/>
    <property type="match status" value="1"/>
</dbReference>
<comment type="caution">
    <text evidence="19">The sequence shown here is derived from an EMBL/GenBank/DDBJ whole genome shotgun (WGS) entry which is preliminary data.</text>
</comment>
<evidence type="ECO:0000259" key="17">
    <source>
        <dbReference type="PROSITE" id="PS01033"/>
    </source>
</evidence>
<feature type="domain" description="Globin" evidence="17">
    <location>
        <begin position="37"/>
        <end position="174"/>
    </location>
</feature>
<reference evidence="19" key="1">
    <citation type="submission" date="2023-02" db="EMBL/GenBank/DDBJ databases">
        <title>Identification and recombinant expression of a fungal hydrolase from Papiliotrema laurentii that hydrolyzes apple cutin and clears colloidal polyester polyurethane.</title>
        <authorList>
            <consortium name="DOE Joint Genome Institute"/>
            <person name="Roman V.A."/>
            <person name="Bojanowski C."/>
            <person name="Crable B.R."/>
            <person name="Wagner D.N."/>
            <person name="Hung C.S."/>
            <person name="Nadeau L.J."/>
            <person name="Schratz L."/>
            <person name="Haridas S."/>
            <person name="Pangilinan J."/>
            <person name="Lipzen A."/>
            <person name="Na H."/>
            <person name="Yan M."/>
            <person name="Ng V."/>
            <person name="Grigoriev I.V."/>
            <person name="Spatafora J.W."/>
            <person name="Barlow D."/>
            <person name="Biffinger J."/>
            <person name="Kelley-Loughnane N."/>
            <person name="Varaljay V.A."/>
            <person name="Crookes-Goodson W.J."/>
        </authorList>
    </citation>
    <scope>NUCLEOTIDE SEQUENCE</scope>
    <source>
        <strain evidence="19">5307AH</strain>
    </source>
</reference>
<protein>
    <recommendedName>
        <fullName evidence="4">nitric oxide dioxygenase</fullName>
        <ecNumber evidence="4">1.14.12.17</ecNumber>
    </recommendedName>
</protein>
<dbReference type="CDD" id="cd08922">
    <property type="entry name" value="FHb-globin"/>
    <property type="match status" value="1"/>
</dbReference>
<evidence type="ECO:0000256" key="4">
    <source>
        <dbReference type="ARBA" id="ARBA00012229"/>
    </source>
</evidence>
<evidence type="ECO:0000256" key="6">
    <source>
        <dbReference type="ARBA" id="ARBA00022617"/>
    </source>
</evidence>
<dbReference type="FunFam" id="1.10.490.10:FF:000003">
    <property type="entry name" value="Flavohemoprotein"/>
    <property type="match status" value="1"/>
</dbReference>
<dbReference type="SUPFAM" id="SSF52343">
    <property type="entry name" value="Ferredoxin reductase-like, C-terminal NADP-linked domain"/>
    <property type="match status" value="1"/>
</dbReference>
<dbReference type="GO" id="GO:0046872">
    <property type="term" value="F:metal ion binding"/>
    <property type="evidence" value="ECO:0007669"/>
    <property type="project" value="UniProtKB-KW"/>
</dbReference>
<organism evidence="19 20">
    <name type="scientific">Papiliotrema laurentii</name>
    <name type="common">Cryptococcus laurentii</name>
    <dbReference type="NCBI Taxonomy" id="5418"/>
    <lineage>
        <taxon>Eukaryota</taxon>
        <taxon>Fungi</taxon>
        <taxon>Dikarya</taxon>
        <taxon>Basidiomycota</taxon>
        <taxon>Agaricomycotina</taxon>
        <taxon>Tremellomycetes</taxon>
        <taxon>Tremellales</taxon>
        <taxon>Rhynchogastremaceae</taxon>
        <taxon>Papiliotrema</taxon>
    </lineage>
</organism>
<evidence type="ECO:0000256" key="7">
    <source>
        <dbReference type="ARBA" id="ARBA00022630"/>
    </source>
</evidence>
<evidence type="ECO:0000256" key="8">
    <source>
        <dbReference type="ARBA" id="ARBA00022723"/>
    </source>
</evidence>
<dbReference type="PANTHER" id="PTHR43396">
    <property type="entry name" value="FLAVOHEMOPROTEIN"/>
    <property type="match status" value="1"/>
</dbReference>
<dbReference type="InterPro" id="IPR001433">
    <property type="entry name" value="OxRdtase_FAD/NAD-bd"/>
</dbReference>
<dbReference type="PRINTS" id="PR00406">
    <property type="entry name" value="CYTB5RDTASE"/>
</dbReference>
<gene>
    <name evidence="19" type="ORF">DB88DRAFT_493334</name>
</gene>
<dbReference type="InterPro" id="IPR039261">
    <property type="entry name" value="FNR_nucleotide-bd"/>
</dbReference>
<dbReference type="GO" id="GO:0020037">
    <property type="term" value="F:heme binding"/>
    <property type="evidence" value="ECO:0007669"/>
    <property type="project" value="InterPro"/>
</dbReference>
<dbReference type="EC" id="1.14.12.17" evidence="4"/>
<feature type="region of interest" description="Disordered" evidence="16">
    <location>
        <begin position="1"/>
        <end position="21"/>
    </location>
</feature>
<dbReference type="GO" id="GO:0046210">
    <property type="term" value="P:nitric oxide catabolic process"/>
    <property type="evidence" value="ECO:0007669"/>
    <property type="project" value="TreeGrafter"/>
</dbReference>
<evidence type="ECO:0000256" key="2">
    <source>
        <dbReference type="ARBA" id="ARBA00001974"/>
    </source>
</evidence>
<evidence type="ECO:0000256" key="9">
    <source>
        <dbReference type="ARBA" id="ARBA00022827"/>
    </source>
</evidence>
<dbReference type="InterPro" id="IPR000971">
    <property type="entry name" value="Globin"/>
</dbReference>
<dbReference type="SUPFAM" id="SSF46458">
    <property type="entry name" value="Globin-like"/>
    <property type="match status" value="1"/>
</dbReference>
<dbReference type="PROSITE" id="PS01033">
    <property type="entry name" value="GLOBIN"/>
    <property type="match status" value="1"/>
</dbReference>
<dbReference type="PANTHER" id="PTHR43396:SF3">
    <property type="entry name" value="FLAVOHEMOPROTEIN"/>
    <property type="match status" value="1"/>
</dbReference>
<dbReference type="PROSITE" id="PS51384">
    <property type="entry name" value="FAD_FR"/>
    <property type="match status" value="1"/>
</dbReference>
<dbReference type="SUPFAM" id="SSF63380">
    <property type="entry name" value="Riboflavin synthase domain-like"/>
    <property type="match status" value="1"/>
</dbReference>